<protein>
    <submittedName>
        <fullName evidence="2">Glycerophosphodiester phosphodiesterase</fullName>
    </submittedName>
</protein>
<dbReference type="CDD" id="cd08562">
    <property type="entry name" value="GDPD_EcUgpQ_like"/>
    <property type="match status" value="1"/>
</dbReference>
<evidence type="ECO:0000259" key="1">
    <source>
        <dbReference type="PROSITE" id="PS51704"/>
    </source>
</evidence>
<keyword evidence="3" id="KW-1185">Reference proteome</keyword>
<proteinExistence type="predicted"/>
<dbReference type="SUPFAM" id="SSF51695">
    <property type="entry name" value="PLC-like phosphodiesterases"/>
    <property type="match status" value="1"/>
</dbReference>
<dbReference type="Proteomes" id="UP001500604">
    <property type="component" value="Unassembled WGS sequence"/>
</dbReference>
<reference evidence="3" key="1">
    <citation type="journal article" date="2019" name="Int. J. Syst. Evol. Microbiol.">
        <title>The Global Catalogue of Microorganisms (GCM) 10K type strain sequencing project: providing services to taxonomists for standard genome sequencing and annotation.</title>
        <authorList>
            <consortium name="The Broad Institute Genomics Platform"/>
            <consortium name="The Broad Institute Genome Sequencing Center for Infectious Disease"/>
            <person name="Wu L."/>
            <person name="Ma J."/>
        </authorList>
    </citation>
    <scope>NUCLEOTIDE SEQUENCE [LARGE SCALE GENOMIC DNA]</scope>
    <source>
        <strain evidence="3">JCM 17805</strain>
    </source>
</reference>
<dbReference type="PANTHER" id="PTHR46211">
    <property type="entry name" value="GLYCEROPHOSPHORYL DIESTER PHOSPHODIESTERASE"/>
    <property type="match status" value="1"/>
</dbReference>
<dbReference type="Pfam" id="PF03009">
    <property type="entry name" value="GDPD"/>
    <property type="match status" value="1"/>
</dbReference>
<evidence type="ECO:0000313" key="2">
    <source>
        <dbReference type="EMBL" id="GAA4650475.1"/>
    </source>
</evidence>
<accession>A0ABP8V301</accession>
<gene>
    <name evidence="2" type="primary">ugpQ</name>
    <name evidence="2" type="ORF">GCM10023116_27580</name>
</gene>
<dbReference type="EMBL" id="BAABFL010000398">
    <property type="protein sequence ID" value="GAA4650475.1"/>
    <property type="molecule type" value="Genomic_DNA"/>
</dbReference>
<dbReference type="InterPro" id="IPR017946">
    <property type="entry name" value="PLC-like_Pdiesterase_TIM-brl"/>
</dbReference>
<comment type="caution">
    <text evidence="2">The sequence shown here is derived from an EMBL/GenBank/DDBJ whole genome shotgun (WGS) entry which is preliminary data.</text>
</comment>
<sequence>MLLSRIIGHRGNASQAPENTLASIRKAHEAGAQWVEIDVVLLGDGNLVIHHDQSLRRCTNGKGRLLRNNLETIRKLDAGSWFSPDFAGERIPTLVEALTLIQELGLGLNLEIKMHRHAVKALVEPVIATLREHWKDNDKLILSSFSHEALLQCHALAPEFRLGHLFEKLPRNWLSRARDVKAVTIHVDCKRLREARAREVIAEGYELYCYTVNKPEVAEKLWCWGVKGIFTDRPQDFVG</sequence>
<dbReference type="InterPro" id="IPR030395">
    <property type="entry name" value="GP_PDE_dom"/>
</dbReference>
<dbReference type="PANTHER" id="PTHR46211:SF1">
    <property type="entry name" value="GLYCEROPHOSPHODIESTER PHOSPHODIESTERASE, CYTOPLASMIC"/>
    <property type="match status" value="1"/>
</dbReference>
<name>A0ABP8V301_9GAMM</name>
<feature type="domain" description="GP-PDE" evidence="1">
    <location>
        <begin position="4"/>
        <end position="239"/>
    </location>
</feature>
<dbReference type="PROSITE" id="PS51704">
    <property type="entry name" value="GP_PDE"/>
    <property type="match status" value="1"/>
</dbReference>
<evidence type="ECO:0000313" key="3">
    <source>
        <dbReference type="Proteomes" id="UP001500604"/>
    </source>
</evidence>
<dbReference type="Gene3D" id="3.20.20.190">
    <property type="entry name" value="Phosphatidylinositol (PI) phosphodiesterase"/>
    <property type="match status" value="1"/>
</dbReference>
<organism evidence="2 3">
    <name type="scientific">Kistimonas scapharcae</name>
    <dbReference type="NCBI Taxonomy" id="1036133"/>
    <lineage>
        <taxon>Bacteria</taxon>
        <taxon>Pseudomonadati</taxon>
        <taxon>Pseudomonadota</taxon>
        <taxon>Gammaproteobacteria</taxon>
        <taxon>Oceanospirillales</taxon>
        <taxon>Endozoicomonadaceae</taxon>
        <taxon>Kistimonas</taxon>
    </lineage>
</organism>
<dbReference type="RefSeq" id="WP_345196662.1">
    <property type="nucleotide sequence ID" value="NZ_BAABFL010000398.1"/>
</dbReference>